<dbReference type="GeneID" id="59348259"/>
<dbReference type="RefSeq" id="XP_037217155.1">
    <property type="nucleotide sequence ID" value="XM_037365743.1"/>
</dbReference>
<dbReference type="EMBL" id="JACAZF010000008">
    <property type="protein sequence ID" value="KAF7296796.1"/>
    <property type="molecule type" value="Genomic_DNA"/>
</dbReference>
<evidence type="ECO:0000256" key="1">
    <source>
        <dbReference type="SAM" id="MobiDB-lite"/>
    </source>
</evidence>
<evidence type="ECO:0000313" key="4">
    <source>
        <dbReference type="Proteomes" id="UP000636479"/>
    </source>
</evidence>
<proteinExistence type="predicted"/>
<name>A0A8H6SC26_9AGAR</name>
<evidence type="ECO:0000259" key="2">
    <source>
        <dbReference type="Pfam" id="PF20231"/>
    </source>
</evidence>
<feature type="domain" description="DUF6589" evidence="2">
    <location>
        <begin position="1"/>
        <end position="278"/>
    </location>
</feature>
<protein>
    <recommendedName>
        <fullName evidence="2">DUF6589 domain-containing protein</fullName>
    </recommendedName>
</protein>
<sequence>MGLFHVKMACADALWRLLILPRFAKNDSDRYSLLHHAEIIRRKESKKIQTKPGFRLMHELILRIGLGSRLDIWRVLVKSLDSSWGSLELFAQSKPSFNLLVSLSHRLAKEYVAKGDMIANLRQKPDSERDMVRENMLLRQQLFSLYEEISYAMNTGDIGRVESTFVPWSYIFSATNKHRYALHLRRYLRDVHLRYPPGLRRAIRMNILINPTGKPGRFRGVDWQVEHNNLFVQRVYGGRFSNHTKHYIIKESSLLGVFKNARMQVDRQFRIAGHGTKHAPPNLDSTIQLLREDLEQTRAHEIVVSRHVQYKIEDSIKTGINISQTSLAALPLRGEGRALIADTDDDPDEDEEEDDWDDQEAVHDEEEEVQDEDDLNEDGFD</sequence>
<dbReference type="Pfam" id="PF20231">
    <property type="entry name" value="DUF6589"/>
    <property type="match status" value="1"/>
</dbReference>
<comment type="caution">
    <text evidence="3">The sequence shown here is derived from an EMBL/GenBank/DDBJ whole genome shotgun (WGS) entry which is preliminary data.</text>
</comment>
<feature type="region of interest" description="Disordered" evidence="1">
    <location>
        <begin position="338"/>
        <end position="381"/>
    </location>
</feature>
<reference evidence="3" key="1">
    <citation type="submission" date="2020-05" db="EMBL/GenBank/DDBJ databases">
        <title>Mycena genomes resolve the evolution of fungal bioluminescence.</title>
        <authorList>
            <person name="Tsai I.J."/>
        </authorList>
    </citation>
    <scope>NUCLEOTIDE SEQUENCE</scope>
    <source>
        <strain evidence="3">171206Taipei</strain>
    </source>
</reference>
<keyword evidence="4" id="KW-1185">Reference proteome</keyword>
<dbReference type="AlphaFoldDB" id="A0A8H6SC26"/>
<gene>
    <name evidence="3" type="ORF">MIND_00910600</name>
</gene>
<dbReference type="OrthoDB" id="4743193at2759"/>
<accession>A0A8H6SC26</accession>
<dbReference type="InterPro" id="IPR046496">
    <property type="entry name" value="DUF6589"/>
</dbReference>
<organism evidence="3 4">
    <name type="scientific">Mycena indigotica</name>
    <dbReference type="NCBI Taxonomy" id="2126181"/>
    <lineage>
        <taxon>Eukaryota</taxon>
        <taxon>Fungi</taxon>
        <taxon>Dikarya</taxon>
        <taxon>Basidiomycota</taxon>
        <taxon>Agaricomycotina</taxon>
        <taxon>Agaricomycetes</taxon>
        <taxon>Agaricomycetidae</taxon>
        <taxon>Agaricales</taxon>
        <taxon>Marasmiineae</taxon>
        <taxon>Mycenaceae</taxon>
        <taxon>Mycena</taxon>
    </lineage>
</organism>
<evidence type="ECO:0000313" key="3">
    <source>
        <dbReference type="EMBL" id="KAF7296796.1"/>
    </source>
</evidence>
<dbReference type="Proteomes" id="UP000636479">
    <property type="component" value="Unassembled WGS sequence"/>
</dbReference>
<feature type="compositionally biased region" description="Acidic residues" evidence="1">
    <location>
        <begin position="342"/>
        <end position="381"/>
    </location>
</feature>